<dbReference type="PROSITE" id="PS51668">
    <property type="entry name" value="TSAA_2"/>
    <property type="match status" value="1"/>
</dbReference>
<sequence>MTRNSPPIELDPIGTVHSPRKTKQDDGWGDVESSIELDSTRFTPAALRGLDDFSHVEIVFVMHRVREENIEFGARHPRNNPDWPAVGIFAQRAKGRPNRIGVSRCQIRGVDELTIDVVGLDAIDGTPVVAIKPCMNEFGPNGDVTQPTWAAELMATYYDDCSP</sequence>
<protein>
    <recommendedName>
        <fullName evidence="4">TsaA-like domain-containing protein</fullName>
    </recommendedName>
</protein>
<organism evidence="5 6">
    <name type="scientific">Natrialba hulunbeirensis JCM 10989</name>
    <dbReference type="NCBI Taxonomy" id="1227493"/>
    <lineage>
        <taxon>Archaea</taxon>
        <taxon>Methanobacteriati</taxon>
        <taxon>Methanobacteriota</taxon>
        <taxon>Stenosarchaea group</taxon>
        <taxon>Halobacteria</taxon>
        <taxon>Halobacteriales</taxon>
        <taxon>Natrialbaceae</taxon>
        <taxon>Natrialba</taxon>
    </lineage>
</organism>
<evidence type="ECO:0000313" key="6">
    <source>
        <dbReference type="Proteomes" id="UP000011519"/>
    </source>
</evidence>
<accession>L9ZZB4</accession>
<dbReference type="InterPro" id="IPR023370">
    <property type="entry name" value="TrmO-like_N"/>
</dbReference>
<dbReference type="EMBL" id="AOIM01000026">
    <property type="protein sequence ID" value="ELY91684.1"/>
    <property type="molecule type" value="Genomic_DNA"/>
</dbReference>
<evidence type="ECO:0000313" key="5">
    <source>
        <dbReference type="EMBL" id="ELY91684.1"/>
    </source>
</evidence>
<dbReference type="PATRIC" id="fig|1227493.4.peg.1802"/>
<comment type="caution">
    <text evidence="5">The sequence shown here is derived from an EMBL/GenBank/DDBJ whole genome shotgun (WGS) entry which is preliminary data.</text>
</comment>
<dbReference type="InterPro" id="IPR040372">
    <property type="entry name" value="YaeB-like"/>
</dbReference>
<reference evidence="5 6" key="1">
    <citation type="journal article" date="2014" name="PLoS Genet.">
        <title>Phylogenetically driven sequencing of extremely halophilic archaea reveals strategies for static and dynamic osmo-response.</title>
        <authorList>
            <person name="Becker E.A."/>
            <person name="Seitzer P.M."/>
            <person name="Tritt A."/>
            <person name="Larsen D."/>
            <person name="Krusor M."/>
            <person name="Yao A.I."/>
            <person name="Wu D."/>
            <person name="Madern D."/>
            <person name="Eisen J.A."/>
            <person name="Darling A.E."/>
            <person name="Facciotti M.T."/>
        </authorList>
    </citation>
    <scope>NUCLEOTIDE SEQUENCE [LARGE SCALE GENOMIC DNA]</scope>
    <source>
        <strain evidence="5 6">JCM 10989</strain>
    </source>
</reference>
<evidence type="ECO:0000256" key="3">
    <source>
        <dbReference type="SAM" id="MobiDB-lite"/>
    </source>
</evidence>
<gene>
    <name evidence="5" type="ORF">C483_09094</name>
</gene>
<evidence type="ECO:0000256" key="1">
    <source>
        <dbReference type="ARBA" id="ARBA00022691"/>
    </source>
</evidence>
<keyword evidence="6" id="KW-1185">Reference proteome</keyword>
<dbReference type="InterPro" id="IPR036413">
    <property type="entry name" value="YaeB-like_sf"/>
</dbReference>
<feature type="region of interest" description="Disordered" evidence="3">
    <location>
        <begin position="1"/>
        <end position="31"/>
    </location>
</feature>
<dbReference type="STRING" id="1227493.C483_09094"/>
<name>L9ZZB4_9EURY</name>
<dbReference type="Gene3D" id="2.40.30.70">
    <property type="entry name" value="YaeB-like"/>
    <property type="match status" value="1"/>
</dbReference>
<keyword evidence="1" id="KW-0949">S-adenosyl-L-methionine</keyword>
<proteinExistence type="inferred from homology"/>
<dbReference type="OrthoDB" id="40408at2157"/>
<feature type="domain" description="TsaA-like" evidence="4">
    <location>
        <begin position="10"/>
        <end position="143"/>
    </location>
</feature>
<dbReference type="SUPFAM" id="SSF118196">
    <property type="entry name" value="YaeB-like"/>
    <property type="match status" value="1"/>
</dbReference>
<dbReference type="Proteomes" id="UP000011519">
    <property type="component" value="Unassembled WGS sequence"/>
</dbReference>
<dbReference type="RefSeq" id="WP_006653028.1">
    <property type="nucleotide sequence ID" value="NZ_AOIM01000026.1"/>
</dbReference>
<dbReference type="PANTHER" id="PTHR12818">
    <property type="entry name" value="TRNA (ADENINE(37)-N6)-METHYLTRANSFERASE"/>
    <property type="match status" value="1"/>
</dbReference>
<evidence type="ECO:0000256" key="2">
    <source>
        <dbReference type="ARBA" id="ARBA00033753"/>
    </source>
</evidence>
<evidence type="ECO:0000259" key="4">
    <source>
        <dbReference type="PROSITE" id="PS51668"/>
    </source>
</evidence>
<dbReference type="CDD" id="cd09281">
    <property type="entry name" value="UPF0066"/>
    <property type="match status" value="1"/>
</dbReference>
<dbReference type="InterPro" id="IPR036414">
    <property type="entry name" value="YaeB_N_sf"/>
</dbReference>
<comment type="similarity">
    <text evidence="2">Belongs to the tRNA methyltransferase O family.</text>
</comment>
<dbReference type="PANTHER" id="PTHR12818:SF0">
    <property type="entry name" value="TRNA (ADENINE(37)-N6)-METHYLTRANSFERASE"/>
    <property type="match status" value="1"/>
</dbReference>
<dbReference type="Pfam" id="PF01980">
    <property type="entry name" value="TrmO_N"/>
    <property type="match status" value="1"/>
</dbReference>
<dbReference type="AlphaFoldDB" id="L9ZZB4"/>